<feature type="transmembrane region" description="Helical" evidence="1">
    <location>
        <begin position="294"/>
        <end position="315"/>
    </location>
</feature>
<feature type="transmembrane region" description="Helical" evidence="1">
    <location>
        <begin position="37"/>
        <end position="58"/>
    </location>
</feature>
<feature type="transmembrane region" description="Helical" evidence="1">
    <location>
        <begin position="198"/>
        <end position="218"/>
    </location>
</feature>
<dbReference type="EMBL" id="CP121646">
    <property type="protein sequence ID" value="WFU61407.1"/>
    <property type="molecule type" value="Genomic_DNA"/>
</dbReference>
<proteinExistence type="predicted"/>
<organism evidence="3 4">
    <name type="scientific">Bradyrhizobium brasilense</name>
    <dbReference type="NCBI Taxonomy" id="1419277"/>
    <lineage>
        <taxon>Bacteria</taxon>
        <taxon>Pseudomonadati</taxon>
        <taxon>Pseudomonadota</taxon>
        <taxon>Alphaproteobacteria</taxon>
        <taxon>Hyphomicrobiales</taxon>
        <taxon>Nitrobacteraceae</taxon>
        <taxon>Bradyrhizobium</taxon>
    </lineage>
</organism>
<keyword evidence="1" id="KW-0472">Membrane</keyword>
<dbReference type="InterPro" id="IPR050879">
    <property type="entry name" value="Acyltransferase_3"/>
</dbReference>
<dbReference type="Pfam" id="PF01757">
    <property type="entry name" value="Acyl_transf_3"/>
    <property type="match status" value="1"/>
</dbReference>
<keyword evidence="3" id="KW-0808">Transferase</keyword>
<dbReference type="RefSeq" id="WP_310884932.1">
    <property type="nucleotide sequence ID" value="NZ_CP121646.1"/>
</dbReference>
<name>A0ABY8JCB4_9BRAD</name>
<dbReference type="PANTHER" id="PTHR23028">
    <property type="entry name" value="ACETYLTRANSFERASE"/>
    <property type="match status" value="1"/>
</dbReference>
<reference evidence="3 4" key="1">
    <citation type="submission" date="2023-04" db="EMBL/GenBank/DDBJ databases">
        <title>Australian commercial rhizobial inoculants.</title>
        <authorList>
            <person name="Kohlmeier M.G."/>
            <person name="O'Hara G.W."/>
            <person name="Colombi E."/>
            <person name="Ramsay J.P."/>
            <person name="Terpolilli J."/>
        </authorList>
    </citation>
    <scope>NUCLEOTIDE SEQUENCE [LARGE SCALE GENOMIC DNA]</scope>
    <source>
        <strain evidence="3 4">CB627</strain>
    </source>
</reference>
<evidence type="ECO:0000259" key="2">
    <source>
        <dbReference type="Pfam" id="PF01757"/>
    </source>
</evidence>
<gene>
    <name evidence="3" type="ORF">QA636_28400</name>
</gene>
<keyword evidence="1" id="KW-1133">Transmembrane helix</keyword>
<protein>
    <submittedName>
        <fullName evidence="3">Acyltransferase</fullName>
        <ecNumber evidence="3">2.3.-.-</ecNumber>
    </submittedName>
</protein>
<dbReference type="InterPro" id="IPR002656">
    <property type="entry name" value="Acyl_transf_3_dom"/>
</dbReference>
<feature type="transmembrane region" description="Helical" evidence="1">
    <location>
        <begin position="230"/>
        <end position="250"/>
    </location>
</feature>
<sequence>MKPSRPELRALTGLRGMAAICVALGHFQQLYLTNAPFMWDNAVDLFFCLSGFTLSYVYRPEDIRFSHYLTARIARIYPLYFVTLVIVGGAIVWPLQIDSTTYPVGHALSDFLLQVLMLNSWPLIGSGVHWNSPAWSVSVEWFCYVLLFPLLLFQKAPRSTAIRLLCIVLLSATAYSLFVRHFDSNLFIPMLYEPKSQWSYWVDLFRGVFSFTAGWIVFSCYDRRDALYTFCTKSSALLWSSVVLLIALAYCDRINSQALMLLYPFVVLAATDQTSVASRLLGSRPLHFLGLISYSIYMTHYVLFIGVVAVFGLPATWKLSIYPLVAGICLAMFIGSYLVIERPARDAIRRPRCMHVIGAS</sequence>
<evidence type="ECO:0000313" key="3">
    <source>
        <dbReference type="EMBL" id="WFU61407.1"/>
    </source>
</evidence>
<feature type="transmembrane region" description="Helical" evidence="1">
    <location>
        <begin position="79"/>
        <end position="97"/>
    </location>
</feature>
<keyword evidence="3" id="KW-0012">Acyltransferase</keyword>
<feature type="domain" description="Acyltransferase 3" evidence="2">
    <location>
        <begin position="10"/>
        <end position="339"/>
    </location>
</feature>
<feature type="transmembrane region" description="Helical" evidence="1">
    <location>
        <begin position="262"/>
        <end position="282"/>
    </location>
</feature>
<feature type="transmembrane region" description="Helical" evidence="1">
    <location>
        <begin position="12"/>
        <end position="31"/>
    </location>
</feature>
<feature type="transmembrane region" description="Helical" evidence="1">
    <location>
        <begin position="321"/>
        <end position="340"/>
    </location>
</feature>
<keyword evidence="1" id="KW-0812">Transmembrane</keyword>
<feature type="transmembrane region" description="Helical" evidence="1">
    <location>
        <begin position="134"/>
        <end position="153"/>
    </location>
</feature>
<dbReference type="PANTHER" id="PTHR23028:SF53">
    <property type="entry name" value="ACYL_TRANSF_3 DOMAIN-CONTAINING PROTEIN"/>
    <property type="match status" value="1"/>
</dbReference>
<feature type="transmembrane region" description="Helical" evidence="1">
    <location>
        <begin position="160"/>
        <end position="178"/>
    </location>
</feature>
<keyword evidence="4" id="KW-1185">Reference proteome</keyword>
<evidence type="ECO:0000313" key="4">
    <source>
        <dbReference type="Proteomes" id="UP001221546"/>
    </source>
</evidence>
<accession>A0ABY8JCB4</accession>
<evidence type="ECO:0000256" key="1">
    <source>
        <dbReference type="SAM" id="Phobius"/>
    </source>
</evidence>
<dbReference type="GO" id="GO:0016746">
    <property type="term" value="F:acyltransferase activity"/>
    <property type="evidence" value="ECO:0007669"/>
    <property type="project" value="UniProtKB-KW"/>
</dbReference>
<dbReference type="Proteomes" id="UP001221546">
    <property type="component" value="Chromosome"/>
</dbReference>
<dbReference type="EC" id="2.3.-.-" evidence="3"/>